<organism evidence="3 4">
    <name type="scientific">Candidatus Magnetoglobus multicellularis str. Araruama</name>
    <dbReference type="NCBI Taxonomy" id="890399"/>
    <lineage>
        <taxon>Bacteria</taxon>
        <taxon>Pseudomonadati</taxon>
        <taxon>Thermodesulfobacteriota</taxon>
        <taxon>Desulfobacteria</taxon>
        <taxon>Desulfobacterales</taxon>
        <taxon>Desulfobacteraceae</taxon>
        <taxon>Candidatus Magnetoglobus</taxon>
    </lineage>
</organism>
<name>A0A1V1P151_9BACT</name>
<dbReference type="Pfam" id="PF11103">
    <property type="entry name" value="DUF2887"/>
    <property type="match status" value="1"/>
</dbReference>
<dbReference type="EMBL" id="ATBP01000927">
    <property type="protein sequence ID" value="ETR68514.1"/>
    <property type="molecule type" value="Genomic_DNA"/>
</dbReference>
<dbReference type="InterPro" id="IPR001387">
    <property type="entry name" value="Cro/C1-type_HTH"/>
</dbReference>
<feature type="domain" description="HTH cro/C1-type" evidence="2">
    <location>
        <begin position="19"/>
        <end position="74"/>
    </location>
</feature>
<evidence type="ECO:0000256" key="1">
    <source>
        <dbReference type="ARBA" id="ARBA00023125"/>
    </source>
</evidence>
<dbReference type="PANTHER" id="PTHR36924:SF1">
    <property type="entry name" value="ANTITOXIN HIGA-1"/>
    <property type="match status" value="1"/>
</dbReference>
<evidence type="ECO:0000313" key="4">
    <source>
        <dbReference type="Proteomes" id="UP000189670"/>
    </source>
</evidence>
<dbReference type="Proteomes" id="UP000189670">
    <property type="component" value="Unassembled WGS sequence"/>
</dbReference>
<dbReference type="InterPro" id="IPR022573">
    <property type="entry name" value="DUF2887"/>
</dbReference>
<reference evidence="4" key="1">
    <citation type="submission" date="2012-11" db="EMBL/GenBank/DDBJ databases">
        <authorList>
            <person name="Lucero-Rivera Y.E."/>
            <person name="Tovar-Ramirez D."/>
        </authorList>
    </citation>
    <scope>NUCLEOTIDE SEQUENCE [LARGE SCALE GENOMIC DNA]</scope>
    <source>
        <strain evidence="4">Araruama</strain>
    </source>
</reference>
<dbReference type="NCBIfam" id="TIGR02607">
    <property type="entry name" value="antidote_HigA"/>
    <property type="match status" value="1"/>
</dbReference>
<protein>
    <recommendedName>
        <fullName evidence="2">HTH cro/C1-type domain-containing protein</fullName>
    </recommendedName>
</protein>
<dbReference type="InterPro" id="IPR025587">
    <property type="entry name" value="DUF4351"/>
</dbReference>
<keyword evidence="1" id="KW-0238">DNA-binding</keyword>
<dbReference type="PROSITE" id="PS50943">
    <property type="entry name" value="HTH_CROC1"/>
    <property type="match status" value="1"/>
</dbReference>
<evidence type="ECO:0000259" key="2">
    <source>
        <dbReference type="PROSITE" id="PS50943"/>
    </source>
</evidence>
<dbReference type="GO" id="GO:0003677">
    <property type="term" value="F:DNA binding"/>
    <property type="evidence" value="ECO:0007669"/>
    <property type="project" value="UniProtKB-KW"/>
</dbReference>
<sequence length="383" mass="43555">MKGAENMKKSPPIRPGLVLKKRYMEPDNFTVTDLSQLLEISYHSLSNILSGKGSITPDIALKLEKIFSNTTVEFWLNLQTAYDIWYAEGNRGTDEPFYQLMTFGGEAILKLIGASNCEGYDAKAVVLKEKSVYPDIMAIPKDPHSKNERIFIEFQAYTETMIRHITASKVALSCAQDQYTGSVLTAIIYTDQKFQDNACAYSIESESGESYLKGQFKEIVLSNYTEEKLIEIDPRLVILVPFTLTSKTSKTELAQKCNKWKSIAIEVFPESSNRNVLNVLSLFILNRFKDLSVKEVRAMLNFDLSDTRAGEELIDMGLQKGRQELLYTMLFNRFGSGLPVNKETLVDMDDTVINSLSTAIFDFKTAEEFASWWRERPYERANK</sequence>
<dbReference type="PANTHER" id="PTHR36924">
    <property type="entry name" value="ANTITOXIN HIGA-1"/>
    <property type="match status" value="1"/>
</dbReference>
<dbReference type="SUPFAM" id="SSF47413">
    <property type="entry name" value="lambda repressor-like DNA-binding domains"/>
    <property type="match status" value="1"/>
</dbReference>
<gene>
    <name evidence="3" type="ORF">OMM_04520</name>
</gene>
<dbReference type="InterPro" id="IPR010982">
    <property type="entry name" value="Lambda_DNA-bd_dom_sf"/>
</dbReference>
<dbReference type="CDD" id="cd00093">
    <property type="entry name" value="HTH_XRE"/>
    <property type="match status" value="1"/>
</dbReference>
<dbReference type="InterPro" id="IPR013430">
    <property type="entry name" value="Toxin_antidote_HigA"/>
</dbReference>
<proteinExistence type="predicted"/>
<dbReference type="Gene3D" id="1.10.260.40">
    <property type="entry name" value="lambda repressor-like DNA-binding domains"/>
    <property type="match status" value="1"/>
</dbReference>
<dbReference type="Pfam" id="PF14261">
    <property type="entry name" value="DUF4351"/>
    <property type="match status" value="1"/>
</dbReference>
<accession>A0A1V1P151</accession>
<comment type="caution">
    <text evidence="3">The sequence shown here is derived from an EMBL/GenBank/DDBJ whole genome shotgun (WGS) entry which is preliminary data.</text>
</comment>
<evidence type="ECO:0000313" key="3">
    <source>
        <dbReference type="EMBL" id="ETR68514.1"/>
    </source>
</evidence>
<dbReference type="AlphaFoldDB" id="A0A1V1P151"/>